<evidence type="ECO:0000313" key="5">
    <source>
        <dbReference type="Proteomes" id="UP000217349"/>
    </source>
</evidence>
<dbReference type="InterPro" id="IPR001226">
    <property type="entry name" value="Flavodoxin_CS"/>
</dbReference>
<dbReference type="OrthoDB" id="9806505at2"/>
<dbReference type="RefSeq" id="WP_096047105.1">
    <property type="nucleotide sequence ID" value="NZ_CP023275.1"/>
</dbReference>
<dbReference type="InterPro" id="IPR008254">
    <property type="entry name" value="Flavodoxin/NO_synth"/>
</dbReference>
<sequence>MGSSYTNKRRNFLIASATLAASSLLPNKLFASESIPNTKTLIVYFSHSGNTRVIAKEIQAQTGGDLYEIKTVNIYPEDYDSVVDVAKKEQKTNFRPQLTATLTNLNDYDLFFIGYPNWWGTLPMALFTFFEENNFAGKTLIPFSTHEGSYFGNSLSDLKALNPKATFLKGLAIRGRSVQSDNTKKEITSWLNELHLVKK</sequence>
<evidence type="ECO:0000313" key="4">
    <source>
        <dbReference type="EMBL" id="ATB70194.1"/>
    </source>
</evidence>
<dbReference type="AlphaFoldDB" id="A0A290HU87"/>
<dbReference type="EMBL" id="CP023275">
    <property type="protein sequence ID" value="ATB70194.1"/>
    <property type="molecule type" value="Genomic_DNA"/>
</dbReference>
<dbReference type="PANTHER" id="PTHR39201">
    <property type="entry name" value="EXPORTED PROTEIN-RELATED"/>
    <property type="match status" value="1"/>
</dbReference>
<dbReference type="GO" id="GO:0010181">
    <property type="term" value="F:FMN binding"/>
    <property type="evidence" value="ECO:0007669"/>
    <property type="project" value="InterPro"/>
</dbReference>
<name>A0A290HU87_9BACT</name>
<reference evidence="5" key="1">
    <citation type="submission" date="2017-09" db="EMBL/GenBank/DDBJ databases">
        <title>The complete genome of Sulfurospirillum sp. JPD-1.</title>
        <authorList>
            <person name="Goris T."/>
        </authorList>
    </citation>
    <scope>NUCLEOTIDE SEQUENCE [LARGE SCALE GENOMIC DNA]</scope>
    <source>
        <strain evidence="5">JPD-1</strain>
    </source>
</reference>
<evidence type="ECO:0000256" key="2">
    <source>
        <dbReference type="SAM" id="SignalP"/>
    </source>
</evidence>
<keyword evidence="2" id="KW-0732">Signal</keyword>
<protein>
    <recommendedName>
        <fullName evidence="3">Flavodoxin-like domain-containing protein</fullName>
    </recommendedName>
</protein>
<comment type="cofactor">
    <cofactor evidence="1">
        <name>FMN</name>
        <dbReference type="ChEBI" id="CHEBI:58210"/>
    </cofactor>
</comment>
<feature type="signal peptide" evidence="2">
    <location>
        <begin position="1"/>
        <end position="31"/>
    </location>
</feature>
<dbReference type="Proteomes" id="UP000217349">
    <property type="component" value="Chromosome"/>
</dbReference>
<organism evidence="4 5">
    <name type="scientific">Sulfurospirillum diekertiae</name>
    <dbReference type="NCBI Taxonomy" id="1854492"/>
    <lineage>
        <taxon>Bacteria</taxon>
        <taxon>Pseudomonadati</taxon>
        <taxon>Campylobacterota</taxon>
        <taxon>Epsilonproteobacteria</taxon>
        <taxon>Campylobacterales</taxon>
        <taxon>Sulfurospirillaceae</taxon>
        <taxon>Sulfurospirillum</taxon>
    </lineage>
</organism>
<dbReference type="PROSITE" id="PS00201">
    <property type="entry name" value="FLAVODOXIN"/>
    <property type="match status" value="1"/>
</dbReference>
<feature type="chain" id="PRO_5012764408" description="Flavodoxin-like domain-containing protein" evidence="2">
    <location>
        <begin position="32"/>
        <end position="199"/>
    </location>
</feature>
<proteinExistence type="predicted"/>
<dbReference type="GO" id="GO:0009055">
    <property type="term" value="F:electron transfer activity"/>
    <property type="evidence" value="ECO:0007669"/>
    <property type="project" value="InterPro"/>
</dbReference>
<dbReference type="Pfam" id="PF12682">
    <property type="entry name" value="Flavodoxin_4"/>
    <property type="match status" value="1"/>
</dbReference>
<gene>
    <name evidence="4" type="ORF">SJPD1_2095</name>
</gene>
<dbReference type="SUPFAM" id="SSF52218">
    <property type="entry name" value="Flavoproteins"/>
    <property type="match status" value="1"/>
</dbReference>
<feature type="domain" description="Flavodoxin-like" evidence="3">
    <location>
        <begin position="40"/>
        <end position="195"/>
    </location>
</feature>
<dbReference type="KEGG" id="sulj:SJPD1_2095"/>
<dbReference type="PROSITE" id="PS50902">
    <property type="entry name" value="FLAVODOXIN_LIKE"/>
    <property type="match status" value="1"/>
</dbReference>
<dbReference type="Gene3D" id="3.40.50.360">
    <property type="match status" value="1"/>
</dbReference>
<evidence type="ECO:0000259" key="3">
    <source>
        <dbReference type="PROSITE" id="PS50902"/>
    </source>
</evidence>
<evidence type="ECO:0000256" key="1">
    <source>
        <dbReference type="ARBA" id="ARBA00001917"/>
    </source>
</evidence>
<dbReference type="InterPro" id="IPR029039">
    <property type="entry name" value="Flavoprotein-like_sf"/>
</dbReference>
<dbReference type="PANTHER" id="PTHR39201:SF1">
    <property type="entry name" value="FLAVODOXIN-LIKE DOMAIN-CONTAINING PROTEIN"/>
    <property type="match status" value="1"/>
</dbReference>
<accession>A0A290HU87</accession>